<dbReference type="Gene3D" id="3.40.50.720">
    <property type="entry name" value="NAD(P)-binding Rossmann-like Domain"/>
    <property type="match status" value="1"/>
</dbReference>
<reference evidence="16" key="2">
    <citation type="submission" date="2021-09" db="EMBL/GenBank/DDBJ databases">
        <authorList>
            <person name="Jia N."/>
            <person name="Wang J."/>
            <person name="Shi W."/>
            <person name="Du L."/>
            <person name="Sun Y."/>
            <person name="Zhan W."/>
            <person name="Jiang J."/>
            <person name="Wang Q."/>
            <person name="Zhang B."/>
            <person name="Ji P."/>
            <person name="Sakyi L.B."/>
            <person name="Cui X."/>
            <person name="Yuan T."/>
            <person name="Jiang B."/>
            <person name="Yang W."/>
            <person name="Lam T.T.-Y."/>
            <person name="Chang Q."/>
            <person name="Ding S."/>
            <person name="Wang X."/>
            <person name="Zhu J."/>
            <person name="Ruan X."/>
            <person name="Zhao L."/>
            <person name="Wei J."/>
            <person name="Que T."/>
            <person name="Du C."/>
            <person name="Cheng J."/>
            <person name="Dai P."/>
            <person name="Han X."/>
            <person name="Huang E."/>
            <person name="Gao Y."/>
            <person name="Liu J."/>
            <person name="Shao H."/>
            <person name="Ye R."/>
            <person name="Li L."/>
            <person name="Wei W."/>
            <person name="Wang X."/>
            <person name="Wang C."/>
            <person name="Huo Q."/>
            <person name="Li W."/>
            <person name="Guo W."/>
            <person name="Chen H."/>
            <person name="Chen S."/>
            <person name="Zhou L."/>
            <person name="Zhou L."/>
            <person name="Ni X."/>
            <person name="Tian J."/>
            <person name="Zhou Y."/>
            <person name="Sheng Y."/>
            <person name="Liu T."/>
            <person name="Pan Y."/>
            <person name="Xia L."/>
            <person name="Li J."/>
            <person name="Zhao F."/>
            <person name="Cao W."/>
        </authorList>
    </citation>
    <scope>NUCLEOTIDE SEQUENCE</scope>
    <source>
        <strain evidence="16">Rmic-2018</strain>
        <tissue evidence="16">Larvae</tissue>
    </source>
</reference>
<keyword evidence="12" id="KW-0511">Multifunctional enzyme</keyword>
<evidence type="ECO:0000313" key="16">
    <source>
        <dbReference type="EMBL" id="KAH7977089.1"/>
    </source>
</evidence>
<dbReference type="Proteomes" id="UP000821866">
    <property type="component" value="Unassembled WGS sequence"/>
</dbReference>
<evidence type="ECO:0000256" key="8">
    <source>
        <dbReference type="ARBA" id="ARBA00022857"/>
    </source>
</evidence>
<evidence type="ECO:0000256" key="9">
    <source>
        <dbReference type="ARBA" id="ARBA00023002"/>
    </source>
</evidence>
<keyword evidence="4" id="KW-0444">Lipid biosynthesis</keyword>
<dbReference type="Gene3D" id="1.10.1200.10">
    <property type="entry name" value="ACP-like"/>
    <property type="match status" value="1"/>
</dbReference>
<comment type="caution">
    <text evidence="16">The sequence shown here is derived from an EMBL/GenBank/DDBJ whole genome shotgun (WGS) entry which is preliminary data.</text>
</comment>
<dbReference type="InterPro" id="IPR009081">
    <property type="entry name" value="PP-bd_ACP"/>
</dbReference>
<accession>A0A9J6D1A5</accession>
<dbReference type="GO" id="GO:0006633">
    <property type="term" value="P:fatty acid biosynthetic process"/>
    <property type="evidence" value="ECO:0007669"/>
    <property type="project" value="UniProtKB-KW"/>
</dbReference>
<dbReference type="InterPro" id="IPR050091">
    <property type="entry name" value="PKS_NRPS_Biosynth_Enz"/>
</dbReference>
<dbReference type="GO" id="GO:0016491">
    <property type="term" value="F:oxidoreductase activity"/>
    <property type="evidence" value="ECO:0007669"/>
    <property type="project" value="UniProtKB-KW"/>
</dbReference>
<dbReference type="InterPro" id="IPR036736">
    <property type="entry name" value="ACP-like_sf"/>
</dbReference>
<dbReference type="EMBL" id="JABSTU010003035">
    <property type="protein sequence ID" value="KAH7977089.1"/>
    <property type="molecule type" value="Genomic_DNA"/>
</dbReference>
<protein>
    <recommendedName>
        <fullName evidence="2">Fatty acid synthase</fullName>
        <ecNumber evidence="1">2.3.1.85</ecNumber>
    </recommendedName>
</protein>
<feature type="domain" description="Carrier" evidence="15">
    <location>
        <begin position="79"/>
        <end position="172"/>
    </location>
</feature>
<reference evidence="16" key="1">
    <citation type="journal article" date="2020" name="Cell">
        <title>Large-Scale Comparative Analyses of Tick Genomes Elucidate Their Genetic Diversity and Vector Capacities.</title>
        <authorList>
            <consortium name="Tick Genome and Microbiome Consortium (TIGMIC)"/>
            <person name="Jia N."/>
            <person name="Wang J."/>
            <person name="Shi W."/>
            <person name="Du L."/>
            <person name="Sun Y."/>
            <person name="Zhan W."/>
            <person name="Jiang J.F."/>
            <person name="Wang Q."/>
            <person name="Zhang B."/>
            <person name="Ji P."/>
            <person name="Bell-Sakyi L."/>
            <person name="Cui X.M."/>
            <person name="Yuan T.T."/>
            <person name="Jiang B.G."/>
            <person name="Yang W.F."/>
            <person name="Lam T.T."/>
            <person name="Chang Q.C."/>
            <person name="Ding S.J."/>
            <person name="Wang X.J."/>
            <person name="Zhu J.G."/>
            <person name="Ruan X.D."/>
            <person name="Zhao L."/>
            <person name="Wei J.T."/>
            <person name="Ye R.Z."/>
            <person name="Que T.C."/>
            <person name="Du C.H."/>
            <person name="Zhou Y.H."/>
            <person name="Cheng J.X."/>
            <person name="Dai P.F."/>
            <person name="Guo W.B."/>
            <person name="Han X.H."/>
            <person name="Huang E.J."/>
            <person name="Li L.F."/>
            <person name="Wei W."/>
            <person name="Gao Y.C."/>
            <person name="Liu J.Z."/>
            <person name="Shao H.Z."/>
            <person name="Wang X."/>
            <person name="Wang C.C."/>
            <person name="Yang T.C."/>
            <person name="Huo Q.B."/>
            <person name="Li W."/>
            <person name="Chen H.Y."/>
            <person name="Chen S.E."/>
            <person name="Zhou L.G."/>
            <person name="Ni X.B."/>
            <person name="Tian J.H."/>
            <person name="Sheng Y."/>
            <person name="Liu T."/>
            <person name="Pan Y.S."/>
            <person name="Xia L.Y."/>
            <person name="Li J."/>
            <person name="Zhao F."/>
            <person name="Cao W.C."/>
        </authorList>
    </citation>
    <scope>NUCLEOTIDE SEQUENCE</scope>
    <source>
        <strain evidence="16">Rmic-2018</strain>
    </source>
</reference>
<dbReference type="PROSITE" id="PS50075">
    <property type="entry name" value="CARRIER"/>
    <property type="match status" value="1"/>
</dbReference>
<dbReference type="EC" id="2.3.1.85" evidence="1"/>
<gene>
    <name evidence="16" type="ORF">HPB51_027051</name>
</gene>
<evidence type="ECO:0000256" key="12">
    <source>
        <dbReference type="ARBA" id="ARBA00023268"/>
    </source>
</evidence>
<organism evidence="16 17">
    <name type="scientific">Rhipicephalus microplus</name>
    <name type="common">Cattle tick</name>
    <name type="synonym">Boophilus microplus</name>
    <dbReference type="NCBI Taxonomy" id="6941"/>
    <lineage>
        <taxon>Eukaryota</taxon>
        <taxon>Metazoa</taxon>
        <taxon>Ecdysozoa</taxon>
        <taxon>Arthropoda</taxon>
        <taxon>Chelicerata</taxon>
        <taxon>Arachnida</taxon>
        <taxon>Acari</taxon>
        <taxon>Parasitiformes</taxon>
        <taxon>Ixodida</taxon>
        <taxon>Ixodoidea</taxon>
        <taxon>Ixodidae</taxon>
        <taxon>Rhipicephalinae</taxon>
        <taxon>Rhipicephalus</taxon>
        <taxon>Boophilus</taxon>
    </lineage>
</organism>
<name>A0A9J6D1A5_RHIMP</name>
<feature type="region of interest" description="Disordered" evidence="14">
    <location>
        <begin position="151"/>
        <end position="175"/>
    </location>
</feature>
<dbReference type="Pfam" id="PF00550">
    <property type="entry name" value="PP-binding"/>
    <property type="match status" value="1"/>
</dbReference>
<dbReference type="FunFam" id="1.10.1200.10:FF:000013">
    <property type="entry name" value="Fatty acid synthase"/>
    <property type="match status" value="1"/>
</dbReference>
<feature type="compositionally biased region" description="Polar residues" evidence="14">
    <location>
        <begin position="151"/>
        <end position="163"/>
    </location>
</feature>
<evidence type="ECO:0000256" key="3">
    <source>
        <dbReference type="ARBA" id="ARBA00022450"/>
    </source>
</evidence>
<dbReference type="SUPFAM" id="SSF47336">
    <property type="entry name" value="ACP-like"/>
    <property type="match status" value="1"/>
</dbReference>
<keyword evidence="3" id="KW-0596">Phosphopantetheine</keyword>
<keyword evidence="10" id="KW-0443">Lipid metabolism</keyword>
<keyword evidence="7" id="KW-0276">Fatty acid metabolism</keyword>
<dbReference type="AlphaFoldDB" id="A0A9J6D1A5"/>
<keyword evidence="11" id="KW-0275">Fatty acid biosynthesis</keyword>
<evidence type="ECO:0000256" key="7">
    <source>
        <dbReference type="ARBA" id="ARBA00022832"/>
    </source>
</evidence>
<evidence type="ECO:0000256" key="14">
    <source>
        <dbReference type="SAM" id="MobiDB-lite"/>
    </source>
</evidence>
<evidence type="ECO:0000256" key="4">
    <source>
        <dbReference type="ARBA" id="ARBA00022516"/>
    </source>
</evidence>
<proteinExistence type="predicted"/>
<dbReference type="PANTHER" id="PTHR43775">
    <property type="entry name" value="FATTY ACID SYNTHASE"/>
    <property type="match status" value="1"/>
</dbReference>
<feature type="compositionally biased region" description="Basic and acidic residues" evidence="14">
    <location>
        <begin position="166"/>
        <end position="175"/>
    </location>
</feature>
<evidence type="ECO:0000256" key="13">
    <source>
        <dbReference type="ARBA" id="ARBA00044883"/>
    </source>
</evidence>
<evidence type="ECO:0000256" key="11">
    <source>
        <dbReference type="ARBA" id="ARBA00023160"/>
    </source>
</evidence>
<evidence type="ECO:0000313" key="17">
    <source>
        <dbReference type="Proteomes" id="UP000821866"/>
    </source>
</evidence>
<evidence type="ECO:0000259" key="15">
    <source>
        <dbReference type="PROSITE" id="PS50075"/>
    </source>
</evidence>
<dbReference type="VEuPathDB" id="VectorBase:LOC119185144"/>
<comment type="catalytic activity">
    <reaction evidence="13">
        <text>acetyl-CoA + n malonyl-CoA + 2n NADPH + 2n H(+) = a long-chain fatty acid + (n+1) CoA + n CO2 + 2n NADP(+).</text>
        <dbReference type="EC" id="2.3.1.85"/>
    </reaction>
</comment>
<keyword evidence="17" id="KW-1185">Reference proteome</keyword>
<keyword evidence="5" id="KW-0597">Phosphoprotein</keyword>
<sequence>MKVATTPKFRVGLPQKPGLAIQWGPIGDVGVFHEMTGENLRISGIVPQPIISCMAVMDYCLSQKKHIVSSFVKSSQSLTPDAMNKRDLVESVVRILGVNNTSKMNPSISLVELGIDSLMSIEVKTLVERNYDVTMSLQEIRQLTVGQINEIGESSSDNPSAPETATKIESEQGMN</sequence>
<evidence type="ECO:0000256" key="1">
    <source>
        <dbReference type="ARBA" id="ARBA00012873"/>
    </source>
</evidence>
<keyword evidence="9" id="KW-0560">Oxidoreductase</keyword>
<dbReference type="PANTHER" id="PTHR43775:SF7">
    <property type="entry name" value="FATTY ACID SYNTHASE"/>
    <property type="match status" value="1"/>
</dbReference>
<evidence type="ECO:0000256" key="5">
    <source>
        <dbReference type="ARBA" id="ARBA00022553"/>
    </source>
</evidence>
<keyword evidence="8" id="KW-0521">NADP</keyword>
<keyword evidence="6" id="KW-0808">Transferase</keyword>
<dbReference type="GO" id="GO:0004312">
    <property type="term" value="F:fatty acid synthase activity"/>
    <property type="evidence" value="ECO:0007669"/>
    <property type="project" value="UniProtKB-EC"/>
</dbReference>
<evidence type="ECO:0000256" key="6">
    <source>
        <dbReference type="ARBA" id="ARBA00022679"/>
    </source>
</evidence>
<evidence type="ECO:0000256" key="2">
    <source>
        <dbReference type="ARBA" id="ARBA00018769"/>
    </source>
</evidence>
<evidence type="ECO:0000256" key="10">
    <source>
        <dbReference type="ARBA" id="ARBA00023098"/>
    </source>
</evidence>